<dbReference type="PANTHER" id="PTHR10612:SF34">
    <property type="entry name" value="APOLIPOPROTEIN D"/>
    <property type="match status" value="1"/>
</dbReference>
<dbReference type="GO" id="GO:0005737">
    <property type="term" value="C:cytoplasm"/>
    <property type="evidence" value="ECO:0007669"/>
    <property type="project" value="TreeGrafter"/>
</dbReference>
<evidence type="ECO:0000256" key="1">
    <source>
        <dbReference type="SAM" id="SignalP"/>
    </source>
</evidence>
<reference evidence="2" key="1">
    <citation type="submission" date="2019-08" db="EMBL/GenBank/DDBJ databases">
        <title>The improved chromosome-level genome for the pearl oyster Pinctada fucata martensii using PacBio sequencing and Hi-C.</title>
        <authorList>
            <person name="Zheng Z."/>
        </authorList>
    </citation>
    <scope>NUCLEOTIDE SEQUENCE</scope>
    <source>
        <strain evidence="2">ZZ-2019</strain>
        <tissue evidence="2">Adductor muscle</tissue>
    </source>
</reference>
<accession>A0AA89BPS5</accession>
<sequence length="220" mass="25534">MKRVTTFLLALLQVFYSVWTLPTTRTSSNSDCPILSSIKTQKNFNLTKFMEGVWHTRTYNSFVDIPGMDINSYEHYDLKSRLRNTSNGIIIENAGIHKAKHGTGKCLRRNGTVKYEKNDPAKITLVYNFPHLKHEFSYWIRETDYKNYAVVYSCSANVRNNEKCTVDKSHLWTITRTPKTEYPKNKIEEQAKKELCVHGSHNNVTFPETCPLDEKGVHKH</sequence>
<dbReference type="SUPFAM" id="SSF50814">
    <property type="entry name" value="Lipocalins"/>
    <property type="match status" value="1"/>
</dbReference>
<gene>
    <name evidence="2" type="ORF">FSP39_021411</name>
</gene>
<name>A0AA89BPS5_PINIB</name>
<evidence type="ECO:0008006" key="4">
    <source>
        <dbReference type="Google" id="ProtNLM"/>
    </source>
</evidence>
<comment type="caution">
    <text evidence="2">The sequence shown here is derived from an EMBL/GenBank/DDBJ whole genome shotgun (WGS) entry which is preliminary data.</text>
</comment>
<dbReference type="GO" id="GO:0000302">
    <property type="term" value="P:response to reactive oxygen species"/>
    <property type="evidence" value="ECO:0007669"/>
    <property type="project" value="TreeGrafter"/>
</dbReference>
<dbReference type="Gene3D" id="2.40.128.20">
    <property type="match status" value="1"/>
</dbReference>
<dbReference type="AlphaFoldDB" id="A0AA89BPS5"/>
<dbReference type="EMBL" id="VSWD01000012">
    <property type="protein sequence ID" value="KAK3086652.1"/>
    <property type="molecule type" value="Genomic_DNA"/>
</dbReference>
<dbReference type="GO" id="GO:0008289">
    <property type="term" value="F:lipid binding"/>
    <property type="evidence" value="ECO:0007669"/>
    <property type="project" value="UniProtKB-KW"/>
</dbReference>
<dbReference type="PANTHER" id="PTHR10612">
    <property type="entry name" value="APOLIPOPROTEIN D"/>
    <property type="match status" value="1"/>
</dbReference>
<keyword evidence="3" id="KW-1185">Reference proteome</keyword>
<proteinExistence type="predicted"/>
<dbReference type="InterPro" id="IPR012674">
    <property type="entry name" value="Calycin"/>
</dbReference>
<dbReference type="Proteomes" id="UP001186944">
    <property type="component" value="Unassembled WGS sequence"/>
</dbReference>
<feature type="signal peptide" evidence="1">
    <location>
        <begin position="1"/>
        <end position="20"/>
    </location>
</feature>
<keyword evidence="1" id="KW-0732">Signal</keyword>
<organism evidence="2 3">
    <name type="scientific">Pinctada imbricata</name>
    <name type="common">Atlantic pearl-oyster</name>
    <name type="synonym">Pinctada martensii</name>
    <dbReference type="NCBI Taxonomy" id="66713"/>
    <lineage>
        <taxon>Eukaryota</taxon>
        <taxon>Metazoa</taxon>
        <taxon>Spiralia</taxon>
        <taxon>Lophotrochozoa</taxon>
        <taxon>Mollusca</taxon>
        <taxon>Bivalvia</taxon>
        <taxon>Autobranchia</taxon>
        <taxon>Pteriomorphia</taxon>
        <taxon>Pterioida</taxon>
        <taxon>Pterioidea</taxon>
        <taxon>Pteriidae</taxon>
        <taxon>Pinctada</taxon>
    </lineage>
</organism>
<evidence type="ECO:0000313" key="2">
    <source>
        <dbReference type="EMBL" id="KAK3086652.1"/>
    </source>
</evidence>
<dbReference type="GO" id="GO:0006629">
    <property type="term" value="P:lipid metabolic process"/>
    <property type="evidence" value="ECO:0007669"/>
    <property type="project" value="TreeGrafter"/>
</dbReference>
<feature type="chain" id="PRO_5041720957" description="Salivary lipocalin" evidence="1">
    <location>
        <begin position="21"/>
        <end position="220"/>
    </location>
</feature>
<protein>
    <recommendedName>
        <fullName evidence="4">Salivary lipocalin</fullName>
    </recommendedName>
</protein>
<evidence type="ECO:0000313" key="3">
    <source>
        <dbReference type="Proteomes" id="UP001186944"/>
    </source>
</evidence>